<keyword evidence="3 5" id="KW-1133">Transmembrane helix</keyword>
<comment type="subcellular location">
    <subcellularLocation>
        <location evidence="1">Membrane</location>
        <topology evidence="1">Multi-pass membrane protein</topology>
    </subcellularLocation>
</comment>
<evidence type="ECO:0000313" key="7">
    <source>
        <dbReference type="EMBL" id="EQD34187.1"/>
    </source>
</evidence>
<sequence>LSALVIFLGMISFLAIGLLAGLLTKEENSASIIGNVIFYPMLFLSGVFFPISDMPAFLQVVSAFLPLTYFIKTLDDLILFNNIQAAVLPIIIMAVLAAFLFVVASFIATKRERI</sequence>
<protein>
    <submittedName>
        <fullName evidence="7">Membrane protein containing ABC-2 type transporter domain protein</fullName>
    </submittedName>
</protein>
<dbReference type="PROSITE" id="PS51012">
    <property type="entry name" value="ABC_TM2"/>
    <property type="match status" value="1"/>
</dbReference>
<dbReference type="InterPro" id="IPR013525">
    <property type="entry name" value="ABC2_TM"/>
</dbReference>
<proteinExistence type="predicted"/>
<accession>T0YQX7</accession>
<dbReference type="AlphaFoldDB" id="T0YQX7"/>
<dbReference type="InterPro" id="IPR052902">
    <property type="entry name" value="ABC-2_transporter"/>
</dbReference>
<dbReference type="InterPro" id="IPR047817">
    <property type="entry name" value="ABC2_TM_bact-type"/>
</dbReference>
<keyword evidence="2 5" id="KW-0812">Transmembrane</keyword>
<evidence type="ECO:0000256" key="4">
    <source>
        <dbReference type="ARBA" id="ARBA00023136"/>
    </source>
</evidence>
<keyword evidence="4 5" id="KW-0472">Membrane</keyword>
<evidence type="ECO:0000256" key="3">
    <source>
        <dbReference type="ARBA" id="ARBA00022989"/>
    </source>
</evidence>
<dbReference type="PANTHER" id="PTHR43027:SF2">
    <property type="entry name" value="TRANSPORT PERMEASE PROTEIN"/>
    <property type="match status" value="1"/>
</dbReference>
<organism evidence="7">
    <name type="scientific">mine drainage metagenome</name>
    <dbReference type="NCBI Taxonomy" id="410659"/>
    <lineage>
        <taxon>unclassified sequences</taxon>
        <taxon>metagenomes</taxon>
        <taxon>ecological metagenomes</taxon>
    </lineage>
</organism>
<evidence type="ECO:0000259" key="6">
    <source>
        <dbReference type="PROSITE" id="PS51012"/>
    </source>
</evidence>
<reference evidence="7" key="1">
    <citation type="submission" date="2013-08" db="EMBL/GenBank/DDBJ databases">
        <authorList>
            <person name="Mendez C."/>
            <person name="Richter M."/>
            <person name="Ferrer M."/>
            <person name="Sanchez J."/>
        </authorList>
    </citation>
    <scope>NUCLEOTIDE SEQUENCE</scope>
</reference>
<gene>
    <name evidence="7" type="ORF">B2A_12769</name>
</gene>
<dbReference type="GO" id="GO:0016020">
    <property type="term" value="C:membrane"/>
    <property type="evidence" value="ECO:0007669"/>
    <property type="project" value="UniProtKB-SubCell"/>
</dbReference>
<evidence type="ECO:0000256" key="2">
    <source>
        <dbReference type="ARBA" id="ARBA00022692"/>
    </source>
</evidence>
<reference evidence="7" key="2">
    <citation type="journal article" date="2014" name="ISME J.">
        <title>Microbial stratification in low pH oxic and suboxic macroscopic growths along an acid mine drainage.</title>
        <authorList>
            <person name="Mendez-Garcia C."/>
            <person name="Mesa V."/>
            <person name="Sprenger R.R."/>
            <person name="Richter M."/>
            <person name="Diez M.S."/>
            <person name="Solano J."/>
            <person name="Bargiela R."/>
            <person name="Golyshina O.V."/>
            <person name="Manteca A."/>
            <person name="Ramos J.L."/>
            <person name="Gallego J.R."/>
            <person name="Llorente I."/>
            <person name="Martins Dos Santos V.A."/>
            <person name="Jensen O.N."/>
            <person name="Pelaez A.I."/>
            <person name="Sanchez J."/>
            <person name="Ferrer M."/>
        </authorList>
    </citation>
    <scope>NUCLEOTIDE SEQUENCE</scope>
</reference>
<evidence type="ECO:0000256" key="1">
    <source>
        <dbReference type="ARBA" id="ARBA00004141"/>
    </source>
</evidence>
<evidence type="ECO:0000256" key="5">
    <source>
        <dbReference type="SAM" id="Phobius"/>
    </source>
</evidence>
<feature type="non-terminal residue" evidence="7">
    <location>
        <position position="1"/>
    </location>
</feature>
<name>T0YQX7_9ZZZZ</name>
<dbReference type="GO" id="GO:0140359">
    <property type="term" value="F:ABC-type transporter activity"/>
    <property type="evidence" value="ECO:0007669"/>
    <property type="project" value="InterPro"/>
</dbReference>
<dbReference type="PANTHER" id="PTHR43027">
    <property type="entry name" value="DOXORUBICIN RESISTANCE ABC TRANSPORTER PERMEASE PROTEIN DRRC-RELATED"/>
    <property type="match status" value="1"/>
</dbReference>
<feature type="domain" description="ABC transmembrane type-2" evidence="6">
    <location>
        <begin position="1"/>
        <end position="111"/>
    </location>
</feature>
<feature type="transmembrane region" description="Helical" evidence="5">
    <location>
        <begin position="6"/>
        <end position="24"/>
    </location>
</feature>
<feature type="transmembrane region" description="Helical" evidence="5">
    <location>
        <begin position="36"/>
        <end position="65"/>
    </location>
</feature>
<dbReference type="EMBL" id="AUZZ01009210">
    <property type="protein sequence ID" value="EQD34187.1"/>
    <property type="molecule type" value="Genomic_DNA"/>
</dbReference>
<comment type="caution">
    <text evidence="7">The sequence shown here is derived from an EMBL/GenBank/DDBJ whole genome shotgun (WGS) entry which is preliminary data.</text>
</comment>
<dbReference type="Pfam" id="PF01061">
    <property type="entry name" value="ABC2_membrane"/>
    <property type="match status" value="1"/>
</dbReference>
<feature type="transmembrane region" description="Helical" evidence="5">
    <location>
        <begin position="85"/>
        <end position="108"/>
    </location>
</feature>